<dbReference type="AlphaFoldDB" id="A0A5L4DFJ1"/>
<comment type="caution">
    <text evidence="2">The sequence shown here is derived from an EMBL/GenBank/DDBJ whole genome shotgun (WGS) entry which is preliminary data.</text>
</comment>
<dbReference type="EMBL" id="AACABH010000028">
    <property type="protein sequence ID" value="EAJ7105108.1"/>
    <property type="molecule type" value="Genomic_DNA"/>
</dbReference>
<proteinExistence type="predicted"/>
<dbReference type="SUPFAM" id="SSF52266">
    <property type="entry name" value="SGNH hydrolase"/>
    <property type="match status" value="1"/>
</dbReference>
<name>A0A5L4DFJ1_CAMUP</name>
<protein>
    <submittedName>
        <fullName evidence="2">SGNH/GDSL hydrolase family protein</fullName>
    </submittedName>
</protein>
<organism evidence="2">
    <name type="scientific">Campylobacter upsaliensis</name>
    <dbReference type="NCBI Taxonomy" id="28080"/>
    <lineage>
        <taxon>Bacteria</taxon>
        <taxon>Pseudomonadati</taxon>
        <taxon>Campylobacterota</taxon>
        <taxon>Epsilonproteobacteria</taxon>
        <taxon>Campylobacterales</taxon>
        <taxon>Campylobacteraceae</taxon>
        <taxon>Campylobacter</taxon>
    </lineage>
</organism>
<sequence length="501" mass="58497">MKNVILLGGSNSVVQNGLQKGLKDTLMSCGGGGVEFHNLALGGSRSSQKIYSLIANKKVIEEADLIIIETNLNEYDNFIYDLHFDILQRDFEILCKMLANLNKPILFILLPLHVNDDKFKITNNFNLLQIKKYNFHFIDMQRYYDENNLNEFFATNDLFHQIGPIMRLLGQNIALNLGKIDKCNLKRNYPVPKFLAVTLQDLFENINQLEKSVKSNSLFTEELYRLEGKIKLKFKKEFKNYMLVAFSVWNDDNGLGTFSSAIWTNKKTKIIKYCLSSFLMMYNLIENFVIDEESFLYFNANNQKQSENNLWIFLKDDCCNALDCMQLANQILLVKPDENFKIDAHYDFKTLANLEVQIDEKYNFSHLIPDVALFKEIIEEYNARMDPVKISPFQTEIKNLKHELNQFKVNPIQTHLAYKLGRAIIENYGSFWGFLGLPFVLNYIAKKHKKEANILPCDESEKQIFSYQLGLALIKAHKAWYKGGYVWFMFEIFRLKKKFKL</sequence>
<accession>A0A5L4DFJ1</accession>
<evidence type="ECO:0000256" key="1">
    <source>
        <dbReference type="SAM" id="Phobius"/>
    </source>
</evidence>
<keyword evidence="1" id="KW-0812">Transmembrane</keyword>
<dbReference type="CDD" id="cd00229">
    <property type="entry name" value="SGNH_hydrolase"/>
    <property type="match status" value="1"/>
</dbReference>
<keyword evidence="1" id="KW-0472">Membrane</keyword>
<dbReference type="GO" id="GO:0016787">
    <property type="term" value="F:hydrolase activity"/>
    <property type="evidence" value="ECO:0007669"/>
    <property type="project" value="UniProtKB-KW"/>
</dbReference>
<keyword evidence="2" id="KW-0378">Hydrolase</keyword>
<evidence type="ECO:0000313" key="2">
    <source>
        <dbReference type="EMBL" id="EAJ7105108.1"/>
    </source>
</evidence>
<reference evidence="2" key="1">
    <citation type="submission" date="2018-05" db="EMBL/GenBank/DDBJ databases">
        <authorList>
            <consortium name="PulseNet: The National Subtyping Network for Foodborne Disease Surveillance"/>
            <person name="Tarr C.L."/>
            <person name="Trees E."/>
            <person name="Katz L.S."/>
            <person name="Carleton-Romer H.A."/>
            <person name="Stroika S."/>
            <person name="Kucerova Z."/>
            <person name="Roache K.F."/>
            <person name="Sabol A.L."/>
            <person name="Besser J."/>
            <person name="Gerner-Smidt P."/>
        </authorList>
    </citation>
    <scope>NUCLEOTIDE SEQUENCE</scope>
    <source>
        <strain evidence="2">D2813</strain>
    </source>
</reference>
<keyword evidence="1" id="KW-1133">Transmembrane helix</keyword>
<gene>
    <name evidence="2" type="ORF">YZ54_06365</name>
</gene>
<feature type="transmembrane region" description="Helical" evidence="1">
    <location>
        <begin position="428"/>
        <end position="445"/>
    </location>
</feature>